<dbReference type="EMBL" id="CP120988">
    <property type="protein sequence ID" value="WLQ54211.1"/>
    <property type="molecule type" value="Genomic_DNA"/>
</dbReference>
<dbReference type="PROSITE" id="PS50987">
    <property type="entry name" value="HTH_ARSR_2"/>
    <property type="match status" value="1"/>
</dbReference>
<feature type="domain" description="HTH arsR-type" evidence="4">
    <location>
        <begin position="4"/>
        <end position="99"/>
    </location>
</feature>
<sequence>MTEERTGAAEAVSHVLGALADPTRRQLLDLLAARGEATATILAERLPVSRQAVVKHLAVLDAAGLVSGTRVGREVRYAVRPAALDATARWMASLAADWDTRLAHIKRVAEAAERDARTAGPE</sequence>
<evidence type="ECO:0000259" key="4">
    <source>
        <dbReference type="PROSITE" id="PS50987"/>
    </source>
</evidence>
<dbReference type="InterPro" id="IPR001845">
    <property type="entry name" value="HTH_ArsR_DNA-bd_dom"/>
</dbReference>
<dbReference type="RefSeq" id="WP_306105532.1">
    <property type="nucleotide sequence ID" value="NZ_CP120988.1"/>
</dbReference>
<keyword evidence="1" id="KW-0805">Transcription regulation</keyword>
<protein>
    <submittedName>
        <fullName evidence="5">Metalloregulator ArsR/SmtB family transcription factor</fullName>
    </submittedName>
</protein>
<proteinExistence type="predicted"/>
<keyword evidence="2" id="KW-0238">DNA-binding</keyword>
<evidence type="ECO:0000313" key="5">
    <source>
        <dbReference type="EMBL" id="WLQ54211.1"/>
    </source>
</evidence>
<dbReference type="CDD" id="cd00090">
    <property type="entry name" value="HTH_ARSR"/>
    <property type="match status" value="1"/>
</dbReference>
<keyword evidence="3" id="KW-0804">Transcription</keyword>
<accession>A0ABY9IKE3</accession>
<gene>
    <name evidence="5" type="ORF">P8A19_01585</name>
</gene>
<dbReference type="Gene3D" id="1.10.10.10">
    <property type="entry name" value="Winged helix-like DNA-binding domain superfamily/Winged helix DNA-binding domain"/>
    <property type="match status" value="1"/>
</dbReference>
<dbReference type="PANTHER" id="PTHR33154">
    <property type="entry name" value="TRANSCRIPTIONAL REGULATOR, ARSR FAMILY"/>
    <property type="match status" value="1"/>
</dbReference>
<keyword evidence="6" id="KW-1185">Reference proteome</keyword>
<dbReference type="InterPro" id="IPR036388">
    <property type="entry name" value="WH-like_DNA-bd_sf"/>
</dbReference>
<organism evidence="5 6">
    <name type="scientific">Streptomyces poriferorum</name>
    <dbReference type="NCBI Taxonomy" id="2798799"/>
    <lineage>
        <taxon>Bacteria</taxon>
        <taxon>Bacillati</taxon>
        <taxon>Actinomycetota</taxon>
        <taxon>Actinomycetes</taxon>
        <taxon>Kitasatosporales</taxon>
        <taxon>Streptomycetaceae</taxon>
        <taxon>Streptomyces</taxon>
    </lineage>
</organism>
<evidence type="ECO:0000256" key="1">
    <source>
        <dbReference type="ARBA" id="ARBA00023015"/>
    </source>
</evidence>
<name>A0ABY9IKE3_9ACTN</name>
<dbReference type="InterPro" id="IPR051081">
    <property type="entry name" value="HTH_MetalResp_TranReg"/>
</dbReference>
<evidence type="ECO:0000256" key="3">
    <source>
        <dbReference type="ARBA" id="ARBA00023163"/>
    </source>
</evidence>
<evidence type="ECO:0000256" key="2">
    <source>
        <dbReference type="ARBA" id="ARBA00023125"/>
    </source>
</evidence>
<dbReference type="PRINTS" id="PR00778">
    <property type="entry name" value="HTHARSR"/>
</dbReference>
<dbReference type="SMART" id="SM00418">
    <property type="entry name" value="HTH_ARSR"/>
    <property type="match status" value="1"/>
</dbReference>
<dbReference type="NCBIfam" id="NF033788">
    <property type="entry name" value="HTH_metalloreg"/>
    <property type="match status" value="1"/>
</dbReference>
<evidence type="ECO:0000313" key="6">
    <source>
        <dbReference type="Proteomes" id="UP001235744"/>
    </source>
</evidence>
<dbReference type="Pfam" id="PF12840">
    <property type="entry name" value="HTH_20"/>
    <property type="match status" value="1"/>
</dbReference>
<reference evidence="5 6" key="1">
    <citation type="submission" date="2023-03" db="EMBL/GenBank/DDBJ databases">
        <title>Isolation and description of six Streptomyces strains from soil environments, able to metabolize different microbial glucans.</title>
        <authorList>
            <person name="Widen T."/>
            <person name="Larsbrink J."/>
        </authorList>
    </citation>
    <scope>NUCLEOTIDE SEQUENCE [LARGE SCALE GENOMIC DNA]</scope>
    <source>
        <strain evidence="5 6">Alt2</strain>
    </source>
</reference>
<dbReference type="SUPFAM" id="SSF46785">
    <property type="entry name" value="Winged helix' DNA-binding domain"/>
    <property type="match status" value="1"/>
</dbReference>
<dbReference type="InterPro" id="IPR036390">
    <property type="entry name" value="WH_DNA-bd_sf"/>
</dbReference>
<dbReference type="InterPro" id="IPR011991">
    <property type="entry name" value="ArsR-like_HTH"/>
</dbReference>
<dbReference type="PANTHER" id="PTHR33154:SF33">
    <property type="entry name" value="TRANSCRIPTIONAL REPRESSOR SDPR"/>
    <property type="match status" value="1"/>
</dbReference>
<dbReference type="Proteomes" id="UP001235744">
    <property type="component" value="Chromosome"/>
</dbReference>